<keyword evidence="5" id="KW-0539">Nucleus</keyword>
<evidence type="ECO:0000313" key="9">
    <source>
        <dbReference type="Proteomes" id="UP000799766"/>
    </source>
</evidence>
<reference evidence="8" key="1">
    <citation type="journal article" date="2020" name="Stud. Mycol.">
        <title>101 Dothideomycetes genomes: a test case for predicting lifestyles and emergence of pathogens.</title>
        <authorList>
            <person name="Haridas S."/>
            <person name="Albert R."/>
            <person name="Binder M."/>
            <person name="Bloem J."/>
            <person name="Labutti K."/>
            <person name="Salamov A."/>
            <person name="Andreopoulos B."/>
            <person name="Baker S."/>
            <person name="Barry K."/>
            <person name="Bills G."/>
            <person name="Bluhm B."/>
            <person name="Cannon C."/>
            <person name="Castanera R."/>
            <person name="Culley D."/>
            <person name="Daum C."/>
            <person name="Ezra D."/>
            <person name="Gonzalez J."/>
            <person name="Henrissat B."/>
            <person name="Kuo A."/>
            <person name="Liang C."/>
            <person name="Lipzen A."/>
            <person name="Lutzoni F."/>
            <person name="Magnuson J."/>
            <person name="Mondo S."/>
            <person name="Nolan M."/>
            <person name="Ohm R."/>
            <person name="Pangilinan J."/>
            <person name="Park H.-J."/>
            <person name="Ramirez L."/>
            <person name="Alfaro M."/>
            <person name="Sun H."/>
            <person name="Tritt A."/>
            <person name="Yoshinaga Y."/>
            <person name="Zwiers L.-H."/>
            <person name="Turgeon B."/>
            <person name="Goodwin S."/>
            <person name="Spatafora J."/>
            <person name="Crous P."/>
            <person name="Grigoriev I."/>
        </authorList>
    </citation>
    <scope>NUCLEOTIDE SEQUENCE</scope>
    <source>
        <strain evidence="8">ATCC 16933</strain>
    </source>
</reference>
<organism evidence="8 9">
    <name type="scientific">Lineolata rhizophorae</name>
    <dbReference type="NCBI Taxonomy" id="578093"/>
    <lineage>
        <taxon>Eukaryota</taxon>
        <taxon>Fungi</taxon>
        <taxon>Dikarya</taxon>
        <taxon>Ascomycota</taxon>
        <taxon>Pezizomycotina</taxon>
        <taxon>Dothideomycetes</taxon>
        <taxon>Dothideomycetes incertae sedis</taxon>
        <taxon>Lineolatales</taxon>
        <taxon>Lineolataceae</taxon>
        <taxon>Lineolata</taxon>
    </lineage>
</organism>
<dbReference type="Proteomes" id="UP000799766">
    <property type="component" value="Unassembled WGS sequence"/>
</dbReference>
<feature type="compositionally biased region" description="Low complexity" evidence="6">
    <location>
        <begin position="124"/>
        <end position="136"/>
    </location>
</feature>
<dbReference type="GO" id="GO:0003677">
    <property type="term" value="F:DNA binding"/>
    <property type="evidence" value="ECO:0007669"/>
    <property type="project" value="UniProtKB-KW"/>
</dbReference>
<dbReference type="GO" id="GO:0006260">
    <property type="term" value="P:DNA replication"/>
    <property type="evidence" value="ECO:0007669"/>
    <property type="project" value="UniProtKB-KW"/>
</dbReference>
<protein>
    <submittedName>
        <fullName evidence="8">Origin recognition complex, subunit 6</fullName>
    </submittedName>
</protein>
<evidence type="ECO:0000256" key="3">
    <source>
        <dbReference type="ARBA" id="ARBA00022705"/>
    </source>
</evidence>
<feature type="region of interest" description="Disordered" evidence="6">
    <location>
        <begin position="96"/>
        <end position="137"/>
    </location>
</feature>
<keyword evidence="9" id="KW-1185">Reference proteome</keyword>
<name>A0A6A6PAP3_9PEZI</name>
<dbReference type="OrthoDB" id="5367324at2759"/>
<sequence>MNKPIEQALTSLIPSINGPLPPELLTFAASLLAQSKTKARNLRPEEEISRTYACSNIACERLKQHLDLPKIEPRPPVPRRMYNRVFKYLDKQLADDSLSRPPRSTQVVPTHPGSRNVPDQMNLSSSHPRSSRASNRQILGKVSGYRTCAEDQTERNDLPLWVLRTLGMLGDSFGIPSAVPHVHVGILSVLAFERQKGHQQESGQSVRCLRRSQGTSDEPVEPIQEAQLPALVVTLFLYTLIRFSSTSISAGEHEMRRDQAIAVVDGTEHAPKLTRGKMIDEVEYFIRQAHRGWLDLEWYKNIPEEPETHNEGSKMSVPDDGNELDVPQISTLREHLRNSPPLPSEGGDLRAGLGTMMQDKVDYLSNDRRIDYVQWRRSIMNRVREINTQN</sequence>
<accession>A0A6A6PAP3</accession>
<feature type="domain" description="ORC6 first cyclin-like" evidence="7">
    <location>
        <begin position="9"/>
        <end position="94"/>
    </location>
</feature>
<evidence type="ECO:0000256" key="1">
    <source>
        <dbReference type="ARBA" id="ARBA00004123"/>
    </source>
</evidence>
<gene>
    <name evidence="8" type="ORF">BDY21DRAFT_334169</name>
</gene>
<dbReference type="AlphaFoldDB" id="A0A6A6PAP3"/>
<evidence type="ECO:0000256" key="5">
    <source>
        <dbReference type="ARBA" id="ARBA00023242"/>
    </source>
</evidence>
<evidence type="ECO:0000256" key="2">
    <source>
        <dbReference type="ARBA" id="ARBA00010840"/>
    </source>
</evidence>
<comment type="similarity">
    <text evidence="2">Belongs to the ORC6 family.</text>
</comment>
<proteinExistence type="inferred from homology"/>
<evidence type="ECO:0000256" key="4">
    <source>
        <dbReference type="ARBA" id="ARBA00023125"/>
    </source>
</evidence>
<dbReference type="Pfam" id="PF05460">
    <property type="entry name" value="ORC6"/>
    <property type="match status" value="1"/>
</dbReference>
<dbReference type="InterPro" id="IPR008721">
    <property type="entry name" value="ORC6_cyclin_first"/>
</dbReference>
<evidence type="ECO:0000256" key="6">
    <source>
        <dbReference type="SAM" id="MobiDB-lite"/>
    </source>
</evidence>
<dbReference type="EMBL" id="MU001672">
    <property type="protein sequence ID" value="KAF2461051.1"/>
    <property type="molecule type" value="Genomic_DNA"/>
</dbReference>
<dbReference type="GO" id="GO:0005664">
    <property type="term" value="C:nuclear origin of replication recognition complex"/>
    <property type="evidence" value="ECO:0007669"/>
    <property type="project" value="InterPro"/>
</dbReference>
<keyword evidence="3" id="KW-0235">DNA replication</keyword>
<evidence type="ECO:0000259" key="7">
    <source>
        <dbReference type="Pfam" id="PF05460"/>
    </source>
</evidence>
<comment type="subcellular location">
    <subcellularLocation>
        <location evidence="1">Nucleus</location>
    </subcellularLocation>
</comment>
<evidence type="ECO:0000313" key="8">
    <source>
        <dbReference type="EMBL" id="KAF2461051.1"/>
    </source>
</evidence>
<keyword evidence="4" id="KW-0238">DNA-binding</keyword>